<evidence type="ECO:0000313" key="2">
    <source>
        <dbReference type="Proteomes" id="UP000813462"/>
    </source>
</evidence>
<gene>
    <name evidence="1" type="ORF">FEM48_Zijuj08G0132600</name>
</gene>
<protein>
    <submittedName>
        <fullName evidence="1">Uncharacterized protein</fullName>
    </submittedName>
</protein>
<organism evidence="1 2">
    <name type="scientific">Ziziphus jujuba var. spinosa</name>
    <dbReference type="NCBI Taxonomy" id="714518"/>
    <lineage>
        <taxon>Eukaryota</taxon>
        <taxon>Viridiplantae</taxon>
        <taxon>Streptophyta</taxon>
        <taxon>Embryophyta</taxon>
        <taxon>Tracheophyta</taxon>
        <taxon>Spermatophyta</taxon>
        <taxon>Magnoliopsida</taxon>
        <taxon>eudicotyledons</taxon>
        <taxon>Gunneridae</taxon>
        <taxon>Pentapetalae</taxon>
        <taxon>rosids</taxon>
        <taxon>fabids</taxon>
        <taxon>Rosales</taxon>
        <taxon>Rhamnaceae</taxon>
        <taxon>Paliureae</taxon>
        <taxon>Ziziphus</taxon>
    </lineage>
</organism>
<dbReference type="PANTHER" id="PTHR34061:SF17">
    <property type="entry name" value="EXPRESSED PROTEIN"/>
    <property type="match status" value="1"/>
</dbReference>
<evidence type="ECO:0000313" key="1">
    <source>
        <dbReference type="EMBL" id="KAH7520330.1"/>
    </source>
</evidence>
<sequence length="111" mass="12920">MAKYLPHQWKPRDTIITKRRWTNLWYCKGSPPEPETRLQQTPVESTCATPVVSGCKTLEGWVGWIFHNVAVAFFSSMERFSCINIDTKDDIDDFNYLSDTNDHQHVQDLDV</sequence>
<dbReference type="EMBL" id="JAEACU010000008">
    <property type="protein sequence ID" value="KAH7520330.1"/>
    <property type="molecule type" value="Genomic_DNA"/>
</dbReference>
<dbReference type="AlphaFoldDB" id="A0A978UZB4"/>
<reference evidence="1" key="1">
    <citation type="journal article" date="2021" name="Front. Plant Sci.">
        <title>Chromosome-Scale Genome Assembly for Chinese Sour Jujube and Insights Into Its Genome Evolution and Domestication Signature.</title>
        <authorList>
            <person name="Shen L.-Y."/>
            <person name="Luo H."/>
            <person name="Wang X.-L."/>
            <person name="Wang X.-M."/>
            <person name="Qiu X.-J."/>
            <person name="Liu H."/>
            <person name="Zhou S.-S."/>
            <person name="Jia K.-H."/>
            <person name="Nie S."/>
            <person name="Bao Y.-T."/>
            <person name="Zhang R.-G."/>
            <person name="Yun Q.-Z."/>
            <person name="Chai Y.-H."/>
            <person name="Lu J.-Y."/>
            <person name="Li Y."/>
            <person name="Zhao S.-W."/>
            <person name="Mao J.-F."/>
            <person name="Jia S.-G."/>
            <person name="Mao Y.-M."/>
        </authorList>
    </citation>
    <scope>NUCLEOTIDE SEQUENCE</scope>
    <source>
        <strain evidence="1">AT0</strain>
        <tissue evidence="1">Leaf</tissue>
    </source>
</reference>
<dbReference type="PANTHER" id="PTHR34061">
    <property type="entry name" value="PROTEIN, PUTATIVE-RELATED"/>
    <property type="match status" value="1"/>
</dbReference>
<accession>A0A978UZB4</accession>
<dbReference type="Proteomes" id="UP000813462">
    <property type="component" value="Unassembled WGS sequence"/>
</dbReference>
<proteinExistence type="predicted"/>
<comment type="caution">
    <text evidence="1">The sequence shown here is derived from an EMBL/GenBank/DDBJ whole genome shotgun (WGS) entry which is preliminary data.</text>
</comment>
<name>A0A978UZB4_ZIZJJ</name>